<evidence type="ECO:0000313" key="2">
    <source>
        <dbReference type="EMBL" id="MYL22095.1"/>
    </source>
</evidence>
<dbReference type="SUPFAM" id="SSF82866">
    <property type="entry name" value="Multidrug efflux transporter AcrB transmembrane domain"/>
    <property type="match status" value="1"/>
</dbReference>
<dbReference type="GO" id="GO:0005886">
    <property type="term" value="C:plasma membrane"/>
    <property type="evidence" value="ECO:0007669"/>
    <property type="project" value="TreeGrafter"/>
</dbReference>
<evidence type="ECO:0000256" key="1">
    <source>
        <dbReference type="SAM" id="Phobius"/>
    </source>
</evidence>
<dbReference type="Gene3D" id="1.20.1640.10">
    <property type="entry name" value="Multidrug efflux transporter AcrB transmembrane domain"/>
    <property type="match status" value="1"/>
</dbReference>
<dbReference type="Pfam" id="PF00873">
    <property type="entry name" value="ACR_tran"/>
    <property type="match status" value="1"/>
</dbReference>
<sequence length="106" mass="11964">VLIDTHDRLQKRVADPREVILRTGLLRLRPVVLTTVTTILGLMPMMLRVNIDLFNREVAFGAPITEWWLSLATAIVFGLAFATILTLIITPCALMARVKLRQRAWG</sequence>
<protein>
    <submittedName>
        <fullName evidence="2">Uncharacterized protein</fullName>
    </submittedName>
</protein>
<name>A0A845E0A8_9BACI</name>
<dbReference type="Proteomes" id="UP000460949">
    <property type="component" value="Unassembled WGS sequence"/>
</dbReference>
<keyword evidence="1" id="KW-0472">Membrane</keyword>
<keyword evidence="1" id="KW-1133">Transmembrane helix</keyword>
<reference evidence="2 3" key="1">
    <citation type="submission" date="2019-11" db="EMBL/GenBank/DDBJ databases">
        <title>Genome sequences of 17 halophilic strains isolated from different environments.</title>
        <authorList>
            <person name="Furrow R.E."/>
        </authorList>
    </citation>
    <scope>NUCLEOTIDE SEQUENCE [LARGE SCALE GENOMIC DNA]</scope>
    <source>
        <strain evidence="2 3">22511_23_Filter</strain>
    </source>
</reference>
<evidence type="ECO:0000313" key="3">
    <source>
        <dbReference type="Proteomes" id="UP000460949"/>
    </source>
</evidence>
<comment type="caution">
    <text evidence="2">The sequence shown here is derived from an EMBL/GenBank/DDBJ whole genome shotgun (WGS) entry which is preliminary data.</text>
</comment>
<feature type="transmembrane region" description="Helical" evidence="1">
    <location>
        <begin position="67"/>
        <end position="94"/>
    </location>
</feature>
<dbReference type="AlphaFoldDB" id="A0A845E0A8"/>
<keyword evidence="1" id="KW-0812">Transmembrane</keyword>
<feature type="non-terminal residue" evidence="2">
    <location>
        <position position="1"/>
    </location>
</feature>
<dbReference type="EMBL" id="WMET01000037">
    <property type="protein sequence ID" value="MYL22095.1"/>
    <property type="molecule type" value="Genomic_DNA"/>
</dbReference>
<gene>
    <name evidence="2" type="ORF">GLW04_19725</name>
</gene>
<dbReference type="GO" id="GO:0042910">
    <property type="term" value="F:xenobiotic transmembrane transporter activity"/>
    <property type="evidence" value="ECO:0007669"/>
    <property type="project" value="TreeGrafter"/>
</dbReference>
<feature type="transmembrane region" description="Helical" evidence="1">
    <location>
        <begin position="26"/>
        <end position="47"/>
    </location>
</feature>
<proteinExistence type="predicted"/>
<dbReference type="PANTHER" id="PTHR32063:SF0">
    <property type="entry name" value="SWARMING MOTILITY PROTEIN SWRC"/>
    <property type="match status" value="1"/>
</dbReference>
<organism evidence="2 3">
    <name type="scientific">Halobacillus litoralis</name>
    <dbReference type="NCBI Taxonomy" id="45668"/>
    <lineage>
        <taxon>Bacteria</taxon>
        <taxon>Bacillati</taxon>
        <taxon>Bacillota</taxon>
        <taxon>Bacilli</taxon>
        <taxon>Bacillales</taxon>
        <taxon>Bacillaceae</taxon>
        <taxon>Halobacillus</taxon>
    </lineage>
</organism>
<accession>A0A845E0A8</accession>
<dbReference type="PANTHER" id="PTHR32063">
    <property type="match status" value="1"/>
</dbReference>
<dbReference type="InterPro" id="IPR001036">
    <property type="entry name" value="Acrflvin-R"/>
</dbReference>